<dbReference type="SUPFAM" id="SSF55920">
    <property type="entry name" value="Creatinase/aminopeptidase"/>
    <property type="match status" value="1"/>
</dbReference>
<dbReference type="InterPro" id="IPR036005">
    <property type="entry name" value="Creatinase/aminopeptidase-like"/>
</dbReference>
<keyword evidence="4" id="KW-1185">Reference proteome</keyword>
<gene>
    <name evidence="3" type="ORF">THASP1DRAFT_16812</name>
</gene>
<dbReference type="STRING" id="78915.A0A4P9XNT0"/>
<evidence type="ECO:0000313" key="3">
    <source>
        <dbReference type="EMBL" id="RKP07605.1"/>
    </source>
</evidence>
<dbReference type="Pfam" id="PF00557">
    <property type="entry name" value="Peptidase_M24"/>
    <property type="match status" value="1"/>
</dbReference>
<name>A0A4P9XNT0_9FUNG</name>
<dbReference type="CDD" id="cd01089">
    <property type="entry name" value="PA2G4-like"/>
    <property type="match status" value="1"/>
</dbReference>
<dbReference type="Gene3D" id="1.10.10.10">
    <property type="entry name" value="Winged helix-like DNA-binding domain superfamily/Winged helix DNA-binding domain"/>
    <property type="match status" value="1"/>
</dbReference>
<sequence length="363" mass="39760">LQKVLALAQAGVPVLELCRAGDSAINSLIRNVYKKMKRADKGVAFPTCVSVNNCVQHLSPVEEDTDAQATRILQSGDVVKIELAVHVDGYVASAAHTTLINPTPAQPFCGRQVDAICAAYFGAEAAMRLIRPGNSSRMVVEAVRQAAECYRCEPVEGTSSGTMKRYVLSDVRVIPNRIEVHNDVEDFEFEHEEVYTINVVMSTGTGKVREHATKTGIYQRNLDTTYHLRLKSARALFGEVTQQHPVFPFAFRAIGDVHLRAGLSECVNHKLLLPRAIDRVFSLGEYVAQFKMTVVCSLDGPLRLTAAQQLPYIHSSHTLEPTSELGALMQLPVAEAKKDDFKLIASVADQASNPSSVALLFDI</sequence>
<dbReference type="InterPro" id="IPR036388">
    <property type="entry name" value="WH-like_DNA-bd_sf"/>
</dbReference>
<evidence type="ECO:0000256" key="1">
    <source>
        <dbReference type="ARBA" id="ARBA00007319"/>
    </source>
</evidence>
<comment type="similarity">
    <text evidence="1">Belongs to the peptidase M24 family.</text>
</comment>
<dbReference type="InterPro" id="IPR036390">
    <property type="entry name" value="WH_DNA-bd_sf"/>
</dbReference>
<evidence type="ECO:0000259" key="2">
    <source>
        <dbReference type="Pfam" id="PF00557"/>
    </source>
</evidence>
<dbReference type="InterPro" id="IPR047113">
    <property type="entry name" value="PA2G4/ARX1"/>
</dbReference>
<reference evidence="4" key="1">
    <citation type="journal article" date="2018" name="Nat. Microbiol.">
        <title>Leveraging single-cell genomics to expand the fungal tree of life.</title>
        <authorList>
            <person name="Ahrendt S.R."/>
            <person name="Quandt C.A."/>
            <person name="Ciobanu D."/>
            <person name="Clum A."/>
            <person name="Salamov A."/>
            <person name="Andreopoulos B."/>
            <person name="Cheng J.F."/>
            <person name="Woyke T."/>
            <person name="Pelin A."/>
            <person name="Henrissat B."/>
            <person name="Reynolds N.K."/>
            <person name="Benny G.L."/>
            <person name="Smith M.E."/>
            <person name="James T.Y."/>
            <person name="Grigoriev I.V."/>
        </authorList>
    </citation>
    <scope>NUCLEOTIDE SEQUENCE [LARGE SCALE GENOMIC DNA]</scope>
    <source>
        <strain evidence="4">RSA 1356</strain>
    </source>
</reference>
<proteinExistence type="inferred from homology"/>
<dbReference type="InterPro" id="IPR000994">
    <property type="entry name" value="Pept_M24"/>
</dbReference>
<feature type="non-terminal residue" evidence="3">
    <location>
        <position position="1"/>
    </location>
</feature>
<dbReference type="EMBL" id="KZ992696">
    <property type="protein sequence ID" value="RKP07605.1"/>
    <property type="molecule type" value="Genomic_DNA"/>
</dbReference>
<dbReference type="PANTHER" id="PTHR10804">
    <property type="entry name" value="PROTEASE FAMILY M24 METHIONYL AMINOPEPTIDASE, AMINOPEPTIDASE P"/>
    <property type="match status" value="1"/>
</dbReference>
<dbReference type="AlphaFoldDB" id="A0A4P9XNT0"/>
<evidence type="ECO:0000313" key="4">
    <source>
        <dbReference type="Proteomes" id="UP000271241"/>
    </source>
</evidence>
<dbReference type="FunFam" id="1.10.10.10:FF:000029">
    <property type="entry name" value="Proliferation-associated 2G4, a"/>
    <property type="match status" value="1"/>
</dbReference>
<accession>A0A4P9XNT0</accession>
<feature type="domain" description="Peptidase M24" evidence="2">
    <location>
        <begin position="36"/>
        <end position="150"/>
    </location>
</feature>
<organism evidence="3 4">
    <name type="scientific">Thamnocephalis sphaerospora</name>
    <dbReference type="NCBI Taxonomy" id="78915"/>
    <lineage>
        <taxon>Eukaryota</taxon>
        <taxon>Fungi</taxon>
        <taxon>Fungi incertae sedis</taxon>
        <taxon>Zoopagomycota</taxon>
        <taxon>Zoopagomycotina</taxon>
        <taxon>Zoopagomycetes</taxon>
        <taxon>Zoopagales</taxon>
        <taxon>Sigmoideomycetaceae</taxon>
        <taxon>Thamnocephalis</taxon>
    </lineage>
</organism>
<protein>
    <submittedName>
        <fullName evidence="3">Putative proliferation-associated 2g4</fullName>
    </submittedName>
</protein>
<dbReference type="PANTHER" id="PTHR10804:SF11">
    <property type="entry name" value="PROLIFERATION-ASSOCIATED PROTEIN 2G4"/>
    <property type="match status" value="1"/>
</dbReference>
<dbReference type="Gene3D" id="3.90.230.10">
    <property type="entry name" value="Creatinase/methionine aminopeptidase superfamily"/>
    <property type="match status" value="1"/>
</dbReference>
<dbReference type="SUPFAM" id="SSF46785">
    <property type="entry name" value="Winged helix' DNA-binding domain"/>
    <property type="match status" value="1"/>
</dbReference>
<dbReference type="Proteomes" id="UP000271241">
    <property type="component" value="Unassembled WGS sequence"/>
</dbReference>
<dbReference type="OrthoDB" id="5876363at2759"/>